<protein>
    <submittedName>
        <fullName evidence="5">Outer membrane protein</fullName>
    </submittedName>
</protein>
<dbReference type="Pfam" id="PF03938">
    <property type="entry name" value="OmpH"/>
    <property type="match status" value="1"/>
</dbReference>
<feature type="signal peptide" evidence="4">
    <location>
        <begin position="1"/>
        <end position="17"/>
    </location>
</feature>
<evidence type="ECO:0000256" key="1">
    <source>
        <dbReference type="ARBA" id="ARBA00009091"/>
    </source>
</evidence>
<dbReference type="GO" id="GO:0005829">
    <property type="term" value="C:cytosol"/>
    <property type="evidence" value="ECO:0007669"/>
    <property type="project" value="TreeGrafter"/>
</dbReference>
<evidence type="ECO:0000256" key="4">
    <source>
        <dbReference type="SAM" id="SignalP"/>
    </source>
</evidence>
<feature type="chain" id="PRO_5010742256" evidence="4">
    <location>
        <begin position="18"/>
        <end position="171"/>
    </location>
</feature>
<keyword evidence="2 4" id="KW-0732">Signal</keyword>
<proteinExistence type="inferred from homology"/>
<evidence type="ECO:0000256" key="3">
    <source>
        <dbReference type="SAM" id="Coils"/>
    </source>
</evidence>
<comment type="caution">
    <text evidence="5">The sequence shown here is derived from an EMBL/GenBank/DDBJ whole genome shotgun (WGS) entry which is preliminary data.</text>
</comment>
<evidence type="ECO:0000313" key="6">
    <source>
        <dbReference type="Proteomes" id="UP000189670"/>
    </source>
</evidence>
<dbReference type="EMBL" id="ATBP01000333">
    <property type="protein sequence ID" value="ETR71016.1"/>
    <property type="molecule type" value="Genomic_DNA"/>
</dbReference>
<evidence type="ECO:0000313" key="5">
    <source>
        <dbReference type="EMBL" id="ETR71016.1"/>
    </source>
</evidence>
<accession>A0A1V1P8C9</accession>
<dbReference type="Proteomes" id="UP000189670">
    <property type="component" value="Unassembled WGS sequence"/>
</dbReference>
<dbReference type="PANTHER" id="PTHR35089">
    <property type="entry name" value="CHAPERONE PROTEIN SKP"/>
    <property type="match status" value="1"/>
</dbReference>
<sequence length="171" mass="19481">MKLKSYIVILVSMSVMACTTTYAWDKVGYINLQRLVNESNMGKAAKADIERLRQEKQKAIDTLLKEIQELKALIEKNGDLMGEKNKAAKLEELQKKYKKYKRMVADAKEELANEDSKLVSTILERADSVLKQVAKQEKFTIIIKDPDAIGYLDPKVDITDQVIRAFNKVAK</sequence>
<gene>
    <name evidence="5" type="ORF">OMM_08396</name>
</gene>
<comment type="similarity">
    <text evidence="1">Belongs to the Skp family.</text>
</comment>
<dbReference type="InterPro" id="IPR005632">
    <property type="entry name" value="Chaperone_Skp"/>
</dbReference>
<organism evidence="5 6">
    <name type="scientific">Candidatus Magnetoglobus multicellularis str. Araruama</name>
    <dbReference type="NCBI Taxonomy" id="890399"/>
    <lineage>
        <taxon>Bacteria</taxon>
        <taxon>Pseudomonadati</taxon>
        <taxon>Thermodesulfobacteriota</taxon>
        <taxon>Desulfobacteria</taxon>
        <taxon>Desulfobacterales</taxon>
        <taxon>Desulfobacteraceae</taxon>
        <taxon>Candidatus Magnetoglobus</taxon>
    </lineage>
</organism>
<dbReference type="SUPFAM" id="SSF111384">
    <property type="entry name" value="OmpH-like"/>
    <property type="match status" value="1"/>
</dbReference>
<reference evidence="6" key="1">
    <citation type="submission" date="2012-11" db="EMBL/GenBank/DDBJ databases">
        <authorList>
            <person name="Lucero-Rivera Y.E."/>
            <person name="Tovar-Ramirez D."/>
        </authorList>
    </citation>
    <scope>NUCLEOTIDE SEQUENCE [LARGE SCALE GENOMIC DNA]</scope>
    <source>
        <strain evidence="6">Araruama</strain>
    </source>
</reference>
<dbReference type="PANTHER" id="PTHR35089:SF1">
    <property type="entry name" value="CHAPERONE PROTEIN SKP"/>
    <property type="match status" value="1"/>
</dbReference>
<dbReference type="Gene3D" id="3.30.910.20">
    <property type="entry name" value="Skp domain"/>
    <property type="match status" value="1"/>
</dbReference>
<keyword evidence="3" id="KW-0175">Coiled coil</keyword>
<dbReference type="InterPro" id="IPR024930">
    <property type="entry name" value="Skp_dom_sf"/>
</dbReference>
<dbReference type="PROSITE" id="PS51257">
    <property type="entry name" value="PROKAR_LIPOPROTEIN"/>
    <property type="match status" value="1"/>
</dbReference>
<feature type="coiled-coil region" evidence="3">
    <location>
        <begin position="35"/>
        <end position="117"/>
    </location>
</feature>
<name>A0A1V1P8C9_9BACT</name>
<evidence type="ECO:0000256" key="2">
    <source>
        <dbReference type="ARBA" id="ARBA00022729"/>
    </source>
</evidence>
<dbReference type="GO" id="GO:0051082">
    <property type="term" value="F:unfolded protein binding"/>
    <property type="evidence" value="ECO:0007669"/>
    <property type="project" value="InterPro"/>
</dbReference>
<dbReference type="AlphaFoldDB" id="A0A1V1P8C9"/>
<dbReference type="GO" id="GO:0050821">
    <property type="term" value="P:protein stabilization"/>
    <property type="evidence" value="ECO:0007669"/>
    <property type="project" value="TreeGrafter"/>
</dbReference>
<dbReference type="SMART" id="SM00935">
    <property type="entry name" value="OmpH"/>
    <property type="match status" value="1"/>
</dbReference>